<dbReference type="RefSeq" id="WP_245817959.1">
    <property type="nucleotide sequence ID" value="NZ_FZOU01000004.1"/>
</dbReference>
<name>A0A239JNA4_9BACT</name>
<keyword evidence="3" id="KW-1185">Reference proteome</keyword>
<feature type="chain" id="PRO_5013076975" evidence="1">
    <location>
        <begin position="32"/>
        <end position="238"/>
    </location>
</feature>
<protein>
    <submittedName>
        <fullName evidence="2">Uncharacterized protein</fullName>
    </submittedName>
</protein>
<evidence type="ECO:0000313" key="3">
    <source>
        <dbReference type="Proteomes" id="UP000198356"/>
    </source>
</evidence>
<feature type="signal peptide" evidence="1">
    <location>
        <begin position="1"/>
        <end position="31"/>
    </location>
</feature>
<accession>A0A239JNA4</accession>
<gene>
    <name evidence="2" type="ORF">SAMN05421770_10432</name>
</gene>
<organism evidence="2 3">
    <name type="scientific">Granulicella rosea</name>
    <dbReference type="NCBI Taxonomy" id="474952"/>
    <lineage>
        <taxon>Bacteria</taxon>
        <taxon>Pseudomonadati</taxon>
        <taxon>Acidobacteriota</taxon>
        <taxon>Terriglobia</taxon>
        <taxon>Terriglobales</taxon>
        <taxon>Acidobacteriaceae</taxon>
        <taxon>Granulicella</taxon>
    </lineage>
</organism>
<dbReference type="Proteomes" id="UP000198356">
    <property type="component" value="Unassembled WGS sequence"/>
</dbReference>
<dbReference type="AlphaFoldDB" id="A0A239JNA4"/>
<dbReference type="EMBL" id="FZOU01000004">
    <property type="protein sequence ID" value="SNT07032.1"/>
    <property type="molecule type" value="Genomic_DNA"/>
</dbReference>
<evidence type="ECO:0000256" key="1">
    <source>
        <dbReference type="SAM" id="SignalP"/>
    </source>
</evidence>
<reference evidence="2 3" key="1">
    <citation type="submission" date="2017-06" db="EMBL/GenBank/DDBJ databases">
        <authorList>
            <person name="Kim H.J."/>
            <person name="Triplett B.A."/>
        </authorList>
    </citation>
    <scope>NUCLEOTIDE SEQUENCE [LARGE SCALE GENOMIC DNA]</scope>
    <source>
        <strain evidence="2 3">DSM 18704</strain>
    </source>
</reference>
<evidence type="ECO:0000313" key="2">
    <source>
        <dbReference type="EMBL" id="SNT07032.1"/>
    </source>
</evidence>
<keyword evidence="1" id="KW-0732">Signal</keyword>
<sequence>MMTYSSTRFRSTRLGAPCLAAALLFTPGAQAKDKPRTAPVPKPAGQYPAFDRHETEKVTVAAEPCSDPEKCKFFRLEYVQHGFVPVWVIITNDRDQALTLDEVRIQYLPSEGDKIPAATDEDLNRRLFQGKNAIDKRLPIIPIPIKHTPVDQKITADDNDFGFKSLVVAPHTTAAGYLFYDVRGVDDPVLKHAELYLRKILTTDAKGDKVELFGFTIPFDKWLAVQSKKSDSEKKESR</sequence>
<proteinExistence type="predicted"/>